<accession>A0A174WIJ1</accession>
<protein>
    <submittedName>
        <fullName evidence="3">Uncharacterized protein</fullName>
    </submittedName>
</protein>
<evidence type="ECO:0000313" key="5">
    <source>
        <dbReference type="Proteomes" id="UP000434223"/>
    </source>
</evidence>
<dbReference type="Proteomes" id="UP000434223">
    <property type="component" value="Unassembled WGS sequence"/>
</dbReference>
<reference evidence="2 5" key="2">
    <citation type="submission" date="2019-09" db="EMBL/GenBank/DDBJ databases">
        <title>Draft genome sequencing of Hungatella hathewayi 123Y-2.</title>
        <authorList>
            <person name="Lv Q."/>
            <person name="Li S."/>
        </authorList>
    </citation>
    <scope>NUCLEOTIDE SEQUENCE [LARGE SCALE GENOMIC DNA]</scope>
    <source>
        <strain evidence="2 5">123Y-2</strain>
    </source>
</reference>
<feature type="region of interest" description="Disordered" evidence="1">
    <location>
        <begin position="97"/>
        <end position="127"/>
    </location>
</feature>
<reference evidence="3 4" key="1">
    <citation type="submission" date="2018-08" db="EMBL/GenBank/DDBJ databases">
        <title>A genome reference for cultivated species of the human gut microbiota.</title>
        <authorList>
            <person name="Zou Y."/>
            <person name="Xue W."/>
            <person name="Luo G."/>
        </authorList>
    </citation>
    <scope>NUCLEOTIDE SEQUENCE [LARGE SCALE GENOMIC DNA]</scope>
    <source>
        <strain evidence="3 4">TM09-12</strain>
    </source>
</reference>
<dbReference type="RefSeq" id="WP_006776986.1">
    <property type="nucleotide sequence ID" value="NZ_CABJBJ010000011.1"/>
</dbReference>
<dbReference type="EMBL" id="WNME01000003">
    <property type="protein sequence ID" value="MUB62602.1"/>
    <property type="molecule type" value="Genomic_DNA"/>
</dbReference>
<comment type="caution">
    <text evidence="3">The sequence shown here is derived from an EMBL/GenBank/DDBJ whole genome shotgun (WGS) entry which is preliminary data.</text>
</comment>
<dbReference type="OrthoDB" id="1916917at2"/>
<sequence>MDDKYVTTLRLYKNNPAHFQALTCLEAYNRELFASQNDFIAEAVIHYSEYLKQKTEYEKLERTLSNIREKEDYFRELTKRALEDVLGSMQITTIPAVAESDMKTKEEQETNSESERPAEMTDQATEKDFNLLDFYSSFTGFEDEGEDRI</sequence>
<feature type="compositionally biased region" description="Basic and acidic residues" evidence="1">
    <location>
        <begin position="100"/>
        <end position="127"/>
    </location>
</feature>
<proteinExistence type="predicted"/>
<dbReference type="AlphaFoldDB" id="A0A174WIJ1"/>
<organism evidence="3 4">
    <name type="scientific">Hungatella hathewayi</name>
    <dbReference type="NCBI Taxonomy" id="154046"/>
    <lineage>
        <taxon>Bacteria</taxon>
        <taxon>Bacillati</taxon>
        <taxon>Bacillota</taxon>
        <taxon>Clostridia</taxon>
        <taxon>Lachnospirales</taxon>
        <taxon>Lachnospiraceae</taxon>
        <taxon>Hungatella</taxon>
    </lineage>
</organism>
<gene>
    <name evidence="3" type="ORF">DXD79_09075</name>
    <name evidence="2" type="ORF">GNE07_05905</name>
</gene>
<dbReference type="EMBL" id="QSON01000003">
    <property type="protein sequence ID" value="RGJ06130.1"/>
    <property type="molecule type" value="Genomic_DNA"/>
</dbReference>
<dbReference type="GeneID" id="93150393"/>
<evidence type="ECO:0000313" key="3">
    <source>
        <dbReference type="EMBL" id="RGJ06130.1"/>
    </source>
</evidence>
<name>A0A174WIJ1_9FIRM</name>
<evidence type="ECO:0000313" key="2">
    <source>
        <dbReference type="EMBL" id="MUB62602.1"/>
    </source>
</evidence>
<evidence type="ECO:0000313" key="4">
    <source>
        <dbReference type="Proteomes" id="UP000263014"/>
    </source>
</evidence>
<dbReference type="Proteomes" id="UP000263014">
    <property type="component" value="Unassembled WGS sequence"/>
</dbReference>
<evidence type="ECO:0000256" key="1">
    <source>
        <dbReference type="SAM" id="MobiDB-lite"/>
    </source>
</evidence>